<dbReference type="InterPro" id="IPR057600">
    <property type="entry name" value="TORTIFOLIA1/SINE1-2_N"/>
</dbReference>
<evidence type="ECO:0008006" key="6">
    <source>
        <dbReference type="Google" id="ProtNLM"/>
    </source>
</evidence>
<dbReference type="PANTHER" id="PTHR31355">
    <property type="entry name" value="MICROTUBULE-ASSOCIATED PROTEIN TORTIFOLIA1"/>
    <property type="match status" value="1"/>
</dbReference>
<evidence type="ECO:0000259" key="2">
    <source>
        <dbReference type="Pfam" id="PF24713"/>
    </source>
</evidence>
<keyword evidence="5" id="KW-1185">Reference proteome</keyword>
<dbReference type="InterPro" id="IPR011989">
    <property type="entry name" value="ARM-like"/>
</dbReference>
<organism evidence="4 5">
    <name type="scientific">Lithospermum erythrorhizon</name>
    <name type="common">Purple gromwell</name>
    <name type="synonym">Lithospermum officinale var. erythrorhizon</name>
    <dbReference type="NCBI Taxonomy" id="34254"/>
    <lineage>
        <taxon>Eukaryota</taxon>
        <taxon>Viridiplantae</taxon>
        <taxon>Streptophyta</taxon>
        <taxon>Embryophyta</taxon>
        <taxon>Tracheophyta</taxon>
        <taxon>Spermatophyta</taxon>
        <taxon>Magnoliopsida</taxon>
        <taxon>eudicotyledons</taxon>
        <taxon>Gunneridae</taxon>
        <taxon>Pentapetalae</taxon>
        <taxon>asterids</taxon>
        <taxon>lamiids</taxon>
        <taxon>Boraginales</taxon>
        <taxon>Boraginaceae</taxon>
        <taxon>Boraginoideae</taxon>
        <taxon>Lithospermeae</taxon>
        <taxon>Lithospermum</taxon>
    </lineage>
</organism>
<evidence type="ECO:0000313" key="5">
    <source>
        <dbReference type="Proteomes" id="UP001454036"/>
    </source>
</evidence>
<dbReference type="Pfam" id="PF24714">
    <property type="entry name" value="TOR1L1_N"/>
    <property type="match status" value="1"/>
</dbReference>
<dbReference type="Gene3D" id="1.25.10.10">
    <property type="entry name" value="Leucine-rich Repeat Variant"/>
    <property type="match status" value="2"/>
</dbReference>
<dbReference type="Pfam" id="PF24713">
    <property type="entry name" value="TOR1L1_C"/>
    <property type="match status" value="1"/>
</dbReference>
<dbReference type="GO" id="GO:0005874">
    <property type="term" value="C:microtubule"/>
    <property type="evidence" value="ECO:0007669"/>
    <property type="project" value="InterPro"/>
</dbReference>
<evidence type="ECO:0000259" key="3">
    <source>
        <dbReference type="Pfam" id="PF24714"/>
    </source>
</evidence>
<feature type="domain" description="TORTIFOLIA1/SINE1-2 N-terminal" evidence="3">
    <location>
        <begin position="23"/>
        <end position="302"/>
    </location>
</feature>
<accession>A0AAV3R532</accession>
<feature type="region of interest" description="Disordered" evidence="1">
    <location>
        <begin position="364"/>
        <end position="413"/>
    </location>
</feature>
<feature type="region of interest" description="Disordered" evidence="1">
    <location>
        <begin position="656"/>
        <end position="675"/>
    </location>
</feature>
<protein>
    <recommendedName>
        <fullName evidence="6">TOG domain-containing protein</fullName>
    </recommendedName>
</protein>
<feature type="region of interest" description="Disordered" evidence="1">
    <location>
        <begin position="304"/>
        <end position="333"/>
    </location>
</feature>
<dbReference type="EMBL" id="BAABME010007482">
    <property type="protein sequence ID" value="GAA0171000.1"/>
    <property type="molecule type" value="Genomic_DNA"/>
</dbReference>
<sequence>MKTHVSMGKAKGATRVNPQQVTFEFKHKVVVALNKLADRDTQKIGVEELGKIIEGLAPDGIVAFLSCILDTDSEKKSAVRKECVRMMGTLTSVHEGLMGPHLGKMVASIVKRLKDTDSVVRDACVETVGILASKFSSGVGEGDEAGVFVILVMPLFEALGEQNRQVQFGSALCLARIIDYIDTPPLPILQKMLIRTVKLLKNPHFMGKPAVIELNRSIIQAGGATTNAVLSSAMSSIQEALKSTDWTTRKAAATALGDIASGGGGYVGPFRSSCTRSLESCRFDKVKPVRDAALQALYIWRNVPGPDATEPSETGSSLKENYHKEDYADTTSANESMLRGLTYKKGGRHVDNNRTPCSFKKVAHTIDEDPRSSTSNNWHIEIAVPRSQKIPSSETRKEESESSSVTKACDRSADTRSNQDIEYECVQVDDKQEFSSTSNICSENFEKSEVMTPRNALVPEVRPIMSEQRSTCEDICDEERRYFVKMQDRRSLDSTVTETSTLAMSGCCQQAANEIVCIRKQLLEIENKQSDLTEMLKVFTRNIMDSMSMVQLKVSNLEQVVGRMGEELSRGGTYSDPYASKVSKRSPGFLSPKLSACTPRRSVDSRNMHPQFSLTRNSEVSGAKYSTGSRLSSSSIAGIRKESNILLSKPPVGKGVQKYSGQGMQGGQTRKSDNVLAPGFSANARQSYSEVQCSLWKSVKSYIAEGDVDAAYAEALYSGDELVLFELLDRTGPVLENLSQKTASDLLSTLASFFLEQRSRNTIIPWFRQVADLSTTQQNGLDLPTKAKREILSVIEEAMTADISSQTERRFLGQLARNLRQIWG</sequence>
<dbReference type="InterPro" id="IPR033337">
    <property type="entry name" value="TORTIFOLIA1/SINE1-2"/>
</dbReference>
<feature type="domain" description="TORTIFOLIA1/TORL1-2 C-terminal" evidence="2">
    <location>
        <begin position="695"/>
        <end position="823"/>
    </location>
</feature>
<dbReference type="SUPFAM" id="SSF48371">
    <property type="entry name" value="ARM repeat"/>
    <property type="match status" value="1"/>
</dbReference>
<dbReference type="InterPro" id="IPR057599">
    <property type="entry name" value="TORTIFOLIA1/TORL1-2_C"/>
</dbReference>
<name>A0AAV3R532_LITER</name>
<dbReference type="GO" id="GO:0008017">
    <property type="term" value="F:microtubule binding"/>
    <property type="evidence" value="ECO:0007669"/>
    <property type="project" value="InterPro"/>
</dbReference>
<dbReference type="Proteomes" id="UP001454036">
    <property type="component" value="Unassembled WGS sequence"/>
</dbReference>
<evidence type="ECO:0000256" key="1">
    <source>
        <dbReference type="SAM" id="MobiDB-lite"/>
    </source>
</evidence>
<comment type="caution">
    <text evidence="4">The sequence shown here is derived from an EMBL/GenBank/DDBJ whole genome shotgun (WGS) entry which is preliminary data.</text>
</comment>
<dbReference type="InterPro" id="IPR016024">
    <property type="entry name" value="ARM-type_fold"/>
</dbReference>
<dbReference type="PANTHER" id="PTHR31355:SF22">
    <property type="entry name" value="TORTIFOLIA1-LIKE PROTEIN 2"/>
    <property type="match status" value="1"/>
</dbReference>
<proteinExistence type="predicted"/>
<dbReference type="AlphaFoldDB" id="A0AAV3R532"/>
<reference evidence="4 5" key="1">
    <citation type="submission" date="2024-01" db="EMBL/GenBank/DDBJ databases">
        <title>The complete chloroplast genome sequence of Lithospermum erythrorhizon: insights into the phylogenetic relationship among Boraginaceae species and the maternal lineages of purple gromwells.</title>
        <authorList>
            <person name="Okada T."/>
            <person name="Watanabe K."/>
        </authorList>
    </citation>
    <scope>NUCLEOTIDE SEQUENCE [LARGE SCALE GENOMIC DNA]</scope>
</reference>
<gene>
    <name evidence="4" type="ORF">LIER_25141</name>
</gene>
<evidence type="ECO:0000313" key="4">
    <source>
        <dbReference type="EMBL" id="GAA0171000.1"/>
    </source>
</evidence>